<proteinExistence type="predicted"/>
<protein>
    <submittedName>
        <fullName evidence="2">Uncharacterized protein</fullName>
    </submittedName>
</protein>
<dbReference type="HOGENOM" id="CLU_000680_11_0_1"/>
<dbReference type="EMBL" id="JH658040">
    <property type="protein sequence ID" value="EXM14888.1"/>
    <property type="molecule type" value="Genomic_DNA"/>
</dbReference>
<reference evidence="2" key="1">
    <citation type="submission" date="2011-11" db="EMBL/GenBank/DDBJ databases">
        <title>The Genome Sequence of Fusarium oxysporum Cotton.</title>
        <authorList>
            <consortium name="The Broad Institute Genome Sequencing Platform"/>
            <person name="Ma L.-J."/>
            <person name="Gale L.R."/>
            <person name="Schwartz D.C."/>
            <person name="Zhou S."/>
            <person name="Corby-Kistler H."/>
            <person name="Young S.K."/>
            <person name="Zeng Q."/>
            <person name="Gargeya S."/>
            <person name="Fitzgerald M."/>
            <person name="Haas B."/>
            <person name="Abouelleil A."/>
            <person name="Alvarado L."/>
            <person name="Arachchi H.M."/>
            <person name="Berlin A."/>
            <person name="Brown A."/>
            <person name="Chapman S.B."/>
            <person name="Chen Z."/>
            <person name="Dunbar C."/>
            <person name="Freedman E."/>
            <person name="Gearin G."/>
            <person name="Goldberg J."/>
            <person name="Griggs A."/>
            <person name="Gujja S."/>
            <person name="Heiman D."/>
            <person name="Howarth C."/>
            <person name="Larson L."/>
            <person name="Lui A."/>
            <person name="MacDonald P.J.P."/>
            <person name="Montmayeur A."/>
            <person name="Murphy C."/>
            <person name="Neiman D."/>
            <person name="Pearson M."/>
            <person name="Priest M."/>
            <person name="Roberts A."/>
            <person name="Saif S."/>
            <person name="Shea T."/>
            <person name="Shenoy N."/>
            <person name="Sisk P."/>
            <person name="Stolte C."/>
            <person name="Sykes S."/>
            <person name="Wortman J."/>
            <person name="Nusbaum C."/>
            <person name="Birren B."/>
        </authorList>
    </citation>
    <scope>NUCLEOTIDE SEQUENCE [LARGE SCALE GENOMIC DNA]</scope>
    <source>
        <strain evidence="2">25433</strain>
    </source>
</reference>
<feature type="region of interest" description="Disordered" evidence="1">
    <location>
        <begin position="154"/>
        <end position="192"/>
    </location>
</feature>
<feature type="compositionally biased region" description="Polar residues" evidence="1">
    <location>
        <begin position="176"/>
        <end position="186"/>
    </location>
</feature>
<evidence type="ECO:0000256" key="1">
    <source>
        <dbReference type="SAM" id="MobiDB-lite"/>
    </source>
</evidence>
<gene>
    <name evidence="2" type="ORF">FOTG_16722</name>
</gene>
<feature type="region of interest" description="Disordered" evidence="1">
    <location>
        <begin position="1"/>
        <end position="22"/>
    </location>
</feature>
<reference evidence="2" key="2">
    <citation type="submission" date="2012-05" db="EMBL/GenBank/DDBJ databases">
        <title>The Genome Annotation of Fusarium oxysporum Cotton.</title>
        <authorList>
            <consortium name="The Broad Institute Genomics Platform"/>
            <person name="Ma L.-J."/>
            <person name="Corby-Kistler H."/>
            <person name="Broz K."/>
            <person name="Gale L.R."/>
            <person name="Jonkers W."/>
            <person name="O'Donnell K."/>
            <person name="Ploetz R."/>
            <person name="Steinberg C."/>
            <person name="Schwartz D.C."/>
            <person name="VanEtten H."/>
            <person name="Zhou S."/>
            <person name="Young S.K."/>
            <person name="Zeng Q."/>
            <person name="Gargeya S."/>
            <person name="Fitzgerald M."/>
            <person name="Abouelleil A."/>
            <person name="Alvarado L."/>
            <person name="Chapman S.B."/>
            <person name="Gainer-Dewar J."/>
            <person name="Goldberg J."/>
            <person name="Griggs A."/>
            <person name="Gujja S."/>
            <person name="Hansen M."/>
            <person name="Howarth C."/>
            <person name="Imamovic A."/>
            <person name="Ireland A."/>
            <person name="Larimer J."/>
            <person name="McCowan C."/>
            <person name="Murphy C."/>
            <person name="Pearson M."/>
            <person name="Poon T.W."/>
            <person name="Priest M."/>
            <person name="Roberts A."/>
            <person name="Saif S."/>
            <person name="Shea T."/>
            <person name="Sykes S."/>
            <person name="Wortman J."/>
            <person name="Nusbaum C."/>
            <person name="Birren B."/>
        </authorList>
    </citation>
    <scope>NUCLEOTIDE SEQUENCE</scope>
    <source>
        <strain evidence="2">25433</strain>
    </source>
</reference>
<dbReference type="Proteomes" id="UP000030701">
    <property type="component" value="Unassembled WGS sequence"/>
</dbReference>
<dbReference type="AlphaFoldDB" id="X0KMW7"/>
<accession>X0KMW7</accession>
<feature type="compositionally biased region" description="Low complexity" evidence="1">
    <location>
        <begin position="166"/>
        <end position="175"/>
    </location>
</feature>
<name>X0KMW7_FUSOX</name>
<dbReference type="OrthoDB" id="5151118at2759"/>
<evidence type="ECO:0000313" key="2">
    <source>
        <dbReference type="EMBL" id="EXM14888.1"/>
    </source>
</evidence>
<sequence length="257" mass="27626">MASSSTIPHAAPDPSNLGIHTPANLNRGARAALLQNSPATTPSSPFNAVTTAAAAEGAVHASPSSIFGTQPISIIESANELAREYVEEHNAKLVVFQAFCAKFEEAAQQFAIGPQRRFAKQFADSFLGIWEQELSSTGPAPPKPIYSNVAAAAPPTGRDRLAHPPTTTTTTWAATDRSTSSPGATTSDHRPTRQDLRVFVRLEAEAPARDHSSYAIWTLIREKLGPVSDKIRQVFLVRSRWAILAADTAICDFLIEK</sequence>
<organism evidence="2">
    <name type="scientific">Fusarium oxysporum f. sp. vasinfectum 25433</name>
    <dbReference type="NCBI Taxonomy" id="1089449"/>
    <lineage>
        <taxon>Eukaryota</taxon>
        <taxon>Fungi</taxon>
        <taxon>Dikarya</taxon>
        <taxon>Ascomycota</taxon>
        <taxon>Pezizomycotina</taxon>
        <taxon>Sordariomycetes</taxon>
        <taxon>Hypocreomycetidae</taxon>
        <taxon>Hypocreales</taxon>
        <taxon>Nectriaceae</taxon>
        <taxon>Fusarium</taxon>
        <taxon>Fusarium oxysporum species complex</taxon>
    </lineage>
</organism>